<evidence type="ECO:0000313" key="2">
    <source>
        <dbReference type="EMBL" id="ADG05783.1"/>
    </source>
</evidence>
<reference evidence="2 3" key="1">
    <citation type="journal article" date="2011" name="Stand. Genomic Sci.">
        <title>Complete genome sequence of the thermophilic, hydrogen-oxidizing Bacillus tusciae type strain (T2) and reclassification in the new genus, Kyrpidia gen. nov. as Kyrpidia tusciae comb. nov. and emendation of the family Alicyclobacillaceae da Costa and Rainey, 2010.</title>
        <authorList>
            <person name="Klenk H.P."/>
            <person name="Lapidus A."/>
            <person name="Chertkov O."/>
            <person name="Copeland A."/>
            <person name="Del Rio T.G."/>
            <person name="Nolan M."/>
            <person name="Lucas S."/>
            <person name="Chen F."/>
            <person name="Tice H."/>
            <person name="Cheng J.F."/>
            <person name="Han C."/>
            <person name="Bruce D."/>
            <person name="Goodwin L."/>
            <person name="Pitluck S."/>
            <person name="Pati A."/>
            <person name="Ivanova N."/>
            <person name="Mavromatis K."/>
            <person name="Daum C."/>
            <person name="Chen A."/>
            <person name="Palaniappan K."/>
            <person name="Chang Y.J."/>
            <person name="Land M."/>
            <person name="Hauser L."/>
            <person name="Jeffries C.D."/>
            <person name="Detter J.C."/>
            <person name="Rohde M."/>
            <person name="Abt B."/>
            <person name="Pukall R."/>
            <person name="Goker M."/>
            <person name="Bristow J."/>
            <person name="Markowitz V."/>
            <person name="Hugenholtz P."/>
            <person name="Eisen J.A."/>
        </authorList>
    </citation>
    <scope>NUCLEOTIDE SEQUENCE [LARGE SCALE GENOMIC DNA]</scope>
    <source>
        <strain evidence="2 3">DSM 2912</strain>
    </source>
</reference>
<feature type="coiled-coil region" evidence="1">
    <location>
        <begin position="163"/>
        <end position="190"/>
    </location>
</feature>
<accession>D5WWT2</accession>
<gene>
    <name evidence="2" type="ordered locus">Btus_1045</name>
</gene>
<dbReference type="AlphaFoldDB" id="D5WWT2"/>
<protein>
    <submittedName>
        <fullName evidence="2">Uncharacterized protein</fullName>
    </submittedName>
</protein>
<dbReference type="OrthoDB" id="9820366at2"/>
<dbReference type="KEGG" id="bts:Btus_1045"/>
<keyword evidence="1" id="KW-0175">Coiled coil</keyword>
<proteinExistence type="predicted"/>
<evidence type="ECO:0000313" key="3">
    <source>
        <dbReference type="Proteomes" id="UP000002368"/>
    </source>
</evidence>
<dbReference type="STRING" id="562970.Btus_1045"/>
<sequence>MDDLRVAAVFRASAHRSTVYERMKTWRGSDVSTALSHTPQATVYTACSSTGVVRVRAEEDNLSGSASFYGEPAALGCSGLVTAWLDLLKTVEAGGTAYVTWKGRISQVRFSRGLLFWEAVGRVEWDQLTDWDLLIEKETWTGHVHRYLDLLAQALVVPDPEAQKKAVTELARAQQNLQRVNQELSARRGARVAIGRTSGGRG</sequence>
<dbReference type="EMBL" id="CP002017">
    <property type="protein sequence ID" value="ADG05783.1"/>
    <property type="molecule type" value="Genomic_DNA"/>
</dbReference>
<dbReference type="Proteomes" id="UP000002368">
    <property type="component" value="Chromosome"/>
</dbReference>
<organism evidence="2 3">
    <name type="scientific">Kyrpidia tusciae (strain DSM 2912 / NBRC 15312 / T2)</name>
    <name type="common">Bacillus tusciae</name>
    <dbReference type="NCBI Taxonomy" id="562970"/>
    <lineage>
        <taxon>Bacteria</taxon>
        <taxon>Bacillati</taxon>
        <taxon>Bacillota</taxon>
        <taxon>Bacilli</taxon>
        <taxon>Bacillales</taxon>
        <taxon>Alicyclobacillaceae</taxon>
        <taxon>Kyrpidia</taxon>
    </lineage>
</organism>
<dbReference type="RefSeq" id="WP_013075074.1">
    <property type="nucleotide sequence ID" value="NC_014098.1"/>
</dbReference>
<evidence type="ECO:0000256" key="1">
    <source>
        <dbReference type="SAM" id="Coils"/>
    </source>
</evidence>
<keyword evidence="3" id="KW-1185">Reference proteome</keyword>
<name>D5WWT2_KYRT2</name>
<dbReference type="HOGENOM" id="CLU_1353167_0_0_9"/>